<feature type="compositionally biased region" description="Low complexity" evidence="1">
    <location>
        <begin position="20"/>
        <end position="38"/>
    </location>
</feature>
<dbReference type="EMBL" id="JBBPBN010000048">
    <property type="protein sequence ID" value="KAK8993985.1"/>
    <property type="molecule type" value="Genomic_DNA"/>
</dbReference>
<feature type="compositionally biased region" description="Polar residues" evidence="1">
    <location>
        <begin position="219"/>
        <end position="228"/>
    </location>
</feature>
<accession>A0ABR2PZY8</accession>
<organism evidence="2 3">
    <name type="scientific">Hibiscus sabdariffa</name>
    <name type="common">roselle</name>
    <dbReference type="NCBI Taxonomy" id="183260"/>
    <lineage>
        <taxon>Eukaryota</taxon>
        <taxon>Viridiplantae</taxon>
        <taxon>Streptophyta</taxon>
        <taxon>Embryophyta</taxon>
        <taxon>Tracheophyta</taxon>
        <taxon>Spermatophyta</taxon>
        <taxon>Magnoliopsida</taxon>
        <taxon>eudicotyledons</taxon>
        <taxon>Gunneridae</taxon>
        <taxon>Pentapetalae</taxon>
        <taxon>rosids</taxon>
        <taxon>malvids</taxon>
        <taxon>Malvales</taxon>
        <taxon>Malvaceae</taxon>
        <taxon>Malvoideae</taxon>
        <taxon>Hibiscus</taxon>
    </lineage>
</organism>
<feature type="compositionally biased region" description="Polar residues" evidence="1">
    <location>
        <begin position="166"/>
        <end position="175"/>
    </location>
</feature>
<feature type="region of interest" description="Disordered" evidence="1">
    <location>
        <begin position="142"/>
        <end position="233"/>
    </location>
</feature>
<dbReference type="Proteomes" id="UP001396334">
    <property type="component" value="Unassembled WGS sequence"/>
</dbReference>
<dbReference type="PANTHER" id="PTHR33673">
    <property type="entry name" value="SUPPRESSOR SRP40-LIKE PROTEIN"/>
    <property type="match status" value="1"/>
</dbReference>
<sequence>MSTMESGDVIGDNTNNHHQAANSSENNRPPSSSLSRASSGKDAVVGPGSSRLSSDGPTTSISPSVPSGRIPSHVFRTSTANRVEWSAASNESLFSINPGNTSFHKKQMNLMSKSGEFGDNCDPLIISSPLMDLPTTRLFTEMDTNGEDCNESATEPTAADAAPHSRSLSQLSDASAKSFAFPVLTGDGDKTQQSEPCRNPEENPDTSPETPEPEAAQETLKSQSQKNAGSKKRFTCFSCCASCS</sequence>
<feature type="compositionally biased region" description="Polar residues" evidence="1">
    <location>
        <begin position="50"/>
        <end position="65"/>
    </location>
</feature>
<evidence type="ECO:0000313" key="3">
    <source>
        <dbReference type="Proteomes" id="UP001396334"/>
    </source>
</evidence>
<keyword evidence="3" id="KW-1185">Reference proteome</keyword>
<protein>
    <submittedName>
        <fullName evidence="2">Uncharacterized protein</fullName>
    </submittedName>
</protein>
<gene>
    <name evidence="2" type="ORF">V6N11_008196</name>
</gene>
<dbReference type="PANTHER" id="PTHR33673:SF38">
    <property type="entry name" value="CHROMODOMAIN-HELICASE-DNA-BINDING PROTEIN 7-LIKE"/>
    <property type="match status" value="1"/>
</dbReference>
<comment type="caution">
    <text evidence="2">The sequence shown here is derived from an EMBL/GenBank/DDBJ whole genome shotgun (WGS) entry which is preliminary data.</text>
</comment>
<proteinExistence type="predicted"/>
<feature type="region of interest" description="Disordered" evidence="1">
    <location>
        <begin position="1"/>
        <end position="72"/>
    </location>
</feature>
<evidence type="ECO:0000313" key="2">
    <source>
        <dbReference type="EMBL" id="KAK8993985.1"/>
    </source>
</evidence>
<name>A0ABR2PZY8_9ROSI</name>
<evidence type="ECO:0000256" key="1">
    <source>
        <dbReference type="SAM" id="MobiDB-lite"/>
    </source>
</evidence>
<reference evidence="2 3" key="1">
    <citation type="journal article" date="2024" name="G3 (Bethesda)">
        <title>Genome assembly of Hibiscus sabdariffa L. provides insights into metabolisms of medicinal natural products.</title>
        <authorList>
            <person name="Kim T."/>
        </authorList>
    </citation>
    <scope>NUCLEOTIDE SEQUENCE [LARGE SCALE GENOMIC DNA]</scope>
    <source>
        <strain evidence="2">TK-2024</strain>
        <tissue evidence="2">Old leaves</tissue>
    </source>
</reference>